<dbReference type="CDD" id="cd17356">
    <property type="entry name" value="MFS_HXT"/>
    <property type="match status" value="1"/>
</dbReference>
<dbReference type="InterPro" id="IPR003663">
    <property type="entry name" value="Sugar/inositol_transpt"/>
</dbReference>
<dbReference type="InterPro" id="IPR005829">
    <property type="entry name" value="Sugar_transporter_CS"/>
</dbReference>
<dbReference type="InterPro" id="IPR036259">
    <property type="entry name" value="MFS_trans_sf"/>
</dbReference>
<feature type="transmembrane region" description="Helical" evidence="16">
    <location>
        <begin position="406"/>
        <end position="425"/>
    </location>
</feature>
<dbReference type="GO" id="GO:0005886">
    <property type="term" value="C:plasma membrane"/>
    <property type="evidence" value="ECO:0007669"/>
    <property type="project" value="UniProtKB-SubCell"/>
</dbReference>
<dbReference type="Pfam" id="PF00083">
    <property type="entry name" value="Sugar_tr"/>
    <property type="match status" value="1"/>
</dbReference>
<keyword evidence="7" id="KW-0672">Quinate metabolism</keyword>
<keyword evidence="6" id="KW-0832">Ubl conjugation</keyword>
<organism evidence="18 19">
    <name type="scientific">Aspergillus thermomutatus</name>
    <name type="common">Neosartorya pseudofischeri</name>
    <dbReference type="NCBI Taxonomy" id="41047"/>
    <lineage>
        <taxon>Eukaryota</taxon>
        <taxon>Fungi</taxon>
        <taxon>Dikarya</taxon>
        <taxon>Ascomycota</taxon>
        <taxon>Pezizomycotina</taxon>
        <taxon>Eurotiomycetes</taxon>
        <taxon>Eurotiomycetidae</taxon>
        <taxon>Eurotiales</taxon>
        <taxon>Aspergillaceae</taxon>
        <taxon>Aspergillus</taxon>
        <taxon>Aspergillus subgen. Fumigati</taxon>
    </lineage>
</organism>
<feature type="transmembrane region" description="Helical" evidence="16">
    <location>
        <begin position="266"/>
        <end position="287"/>
    </location>
</feature>
<feature type="transmembrane region" description="Helical" evidence="16">
    <location>
        <begin position="7"/>
        <end position="32"/>
    </location>
</feature>
<name>A0A397HEC5_ASPTH</name>
<evidence type="ECO:0000256" key="11">
    <source>
        <dbReference type="ARBA" id="ARBA00038682"/>
    </source>
</evidence>
<feature type="transmembrane region" description="Helical" evidence="16">
    <location>
        <begin position="52"/>
        <end position="71"/>
    </location>
</feature>
<keyword evidence="9 16" id="KW-0472">Membrane</keyword>
<keyword evidence="19" id="KW-1185">Reference proteome</keyword>
<evidence type="ECO:0000256" key="6">
    <source>
        <dbReference type="ARBA" id="ARBA00022843"/>
    </source>
</evidence>
<gene>
    <name evidence="18" type="ORF">CDV56_107685</name>
</gene>
<dbReference type="PRINTS" id="PR00171">
    <property type="entry name" value="SUGRTRNSPORT"/>
</dbReference>
<evidence type="ECO:0000256" key="10">
    <source>
        <dbReference type="ARBA" id="ARBA00037560"/>
    </source>
</evidence>
<feature type="transmembrane region" description="Helical" evidence="16">
    <location>
        <begin position="103"/>
        <end position="125"/>
    </location>
</feature>
<sequence>MYRISNIYVLAAFGTIGGALFGFDVSSMSAWIGTDQYLDYFNSPDSNLQGGITASMSAGSFAGAIAAGFISDRIGRRLSLIVASIIWIIGAAIQCSAQNVAHLVAGRVVSGLSVGITSSQVCVYLAELAPARIRGRIVGIQQWAIEWGILIMYLISYGCSETVHSPAAFRIAWGVQAVPGLILAVALLFFPESPRWLASKERWEESLDTLALLHGHGDRNHPEVQVEWEEVQEAVRVAREAKDVSFFALFGPRVWKRTMCGVSVQVWQQLLGGNVAMYYVVYIFQMANMPGDTVLYSSAIQYVIFLVTTGIILPYIDRIGRRLLLLSGSIICMALHYAIAGIMATYGNPVDEIDGNKNLRWEIKGAAGKGVIACSYIFVGVYGLTWAPAAWIYASEVFPLKYRAKGVGLSAAGNWIFNFALAYFVAPAFTNIKWKTYIIFGVFCTVMTFHVFFMYPETSRRSLEEIDMMFDSNVKAWQSHKVHDKFGEEIEKHRQQSVAEEEKPANTSVHAEVV</sequence>
<evidence type="ECO:0000256" key="9">
    <source>
        <dbReference type="ARBA" id="ARBA00023136"/>
    </source>
</evidence>
<evidence type="ECO:0000256" key="13">
    <source>
        <dbReference type="ARBA" id="ARBA00068802"/>
    </source>
</evidence>
<dbReference type="InterPro" id="IPR005828">
    <property type="entry name" value="MFS_sugar_transport-like"/>
</dbReference>
<dbReference type="STRING" id="41047.A0A397HEC5"/>
<feature type="transmembrane region" description="Helical" evidence="16">
    <location>
        <begin position="299"/>
        <end position="316"/>
    </location>
</feature>
<dbReference type="RefSeq" id="XP_026616420.1">
    <property type="nucleotide sequence ID" value="XM_026761304.1"/>
</dbReference>
<evidence type="ECO:0000256" key="12">
    <source>
        <dbReference type="ARBA" id="ARBA00043213"/>
    </source>
</evidence>
<dbReference type="Proteomes" id="UP000215305">
    <property type="component" value="Unassembled WGS sequence"/>
</dbReference>
<dbReference type="OrthoDB" id="4142200at2759"/>
<protein>
    <recommendedName>
        <fullName evidence="13">Probable quinate permease</fullName>
    </recommendedName>
    <alternativeName>
        <fullName evidence="12">Quinate transporter</fullName>
    </alternativeName>
</protein>
<dbReference type="AlphaFoldDB" id="A0A397HEC5"/>
<comment type="similarity">
    <text evidence="2 14">Belongs to the major facilitator superfamily. Sugar transporter (TC 2.A.1.1) family.</text>
</comment>
<dbReference type="SUPFAM" id="SSF103473">
    <property type="entry name" value="MFS general substrate transporter"/>
    <property type="match status" value="1"/>
</dbReference>
<dbReference type="PANTHER" id="PTHR48022">
    <property type="entry name" value="PLASTIDIC GLUCOSE TRANSPORTER 4"/>
    <property type="match status" value="1"/>
</dbReference>
<feature type="transmembrane region" description="Helical" evidence="16">
    <location>
        <begin position="437"/>
        <end position="455"/>
    </location>
</feature>
<feature type="compositionally biased region" description="Polar residues" evidence="15">
    <location>
        <begin position="505"/>
        <end position="514"/>
    </location>
</feature>
<evidence type="ECO:0000256" key="16">
    <source>
        <dbReference type="SAM" id="Phobius"/>
    </source>
</evidence>
<feature type="transmembrane region" description="Helical" evidence="16">
    <location>
        <begin position="167"/>
        <end position="190"/>
    </location>
</feature>
<keyword evidence="4" id="KW-1003">Cell membrane</keyword>
<evidence type="ECO:0000256" key="7">
    <source>
        <dbReference type="ARBA" id="ARBA00022911"/>
    </source>
</evidence>
<comment type="caution">
    <text evidence="18">The sequence shown here is derived from an EMBL/GenBank/DDBJ whole genome shotgun (WGS) entry which is preliminary data.</text>
</comment>
<dbReference type="InterPro" id="IPR050360">
    <property type="entry name" value="MFS_Sugar_Transporters"/>
</dbReference>
<dbReference type="PANTHER" id="PTHR48022:SF54">
    <property type="entry name" value="GLUCOSE TRANSPORTER, PUTATIVE (AFU_ORTHOLOGUE AFUA_8G00890)-RELATED"/>
    <property type="match status" value="1"/>
</dbReference>
<keyword evidence="5 16" id="KW-0812">Transmembrane</keyword>
<evidence type="ECO:0000256" key="8">
    <source>
        <dbReference type="ARBA" id="ARBA00022989"/>
    </source>
</evidence>
<evidence type="ECO:0000259" key="17">
    <source>
        <dbReference type="PROSITE" id="PS50850"/>
    </source>
</evidence>
<evidence type="ECO:0000256" key="1">
    <source>
        <dbReference type="ARBA" id="ARBA00004651"/>
    </source>
</evidence>
<dbReference type="NCBIfam" id="TIGR00879">
    <property type="entry name" value="SP"/>
    <property type="match status" value="1"/>
</dbReference>
<keyword evidence="3 14" id="KW-0813">Transport</keyword>
<feature type="region of interest" description="Disordered" evidence="15">
    <location>
        <begin position="495"/>
        <end position="514"/>
    </location>
</feature>
<dbReference type="Gene3D" id="1.20.1250.20">
    <property type="entry name" value="MFS general substrate transporter like domains"/>
    <property type="match status" value="1"/>
</dbReference>
<feature type="transmembrane region" description="Helical" evidence="16">
    <location>
        <begin position="78"/>
        <end position="97"/>
    </location>
</feature>
<evidence type="ECO:0000256" key="15">
    <source>
        <dbReference type="SAM" id="MobiDB-lite"/>
    </source>
</evidence>
<evidence type="ECO:0000256" key="5">
    <source>
        <dbReference type="ARBA" id="ARBA00022692"/>
    </source>
</evidence>
<comment type="subcellular location">
    <subcellularLocation>
        <location evidence="1">Cell membrane</location>
        <topology evidence="1">Multi-pass membrane protein</topology>
    </subcellularLocation>
</comment>
<feature type="domain" description="Major facilitator superfamily (MFS) profile" evidence="17">
    <location>
        <begin position="10"/>
        <end position="459"/>
    </location>
</feature>
<feature type="transmembrane region" description="Helical" evidence="16">
    <location>
        <begin position="323"/>
        <end position="346"/>
    </location>
</feature>
<keyword evidence="8 16" id="KW-1133">Transmembrane helix</keyword>
<evidence type="ECO:0000256" key="14">
    <source>
        <dbReference type="RuleBase" id="RU003346"/>
    </source>
</evidence>
<evidence type="ECO:0000313" key="18">
    <source>
        <dbReference type="EMBL" id="RHZ61455.1"/>
    </source>
</evidence>
<feature type="compositionally biased region" description="Basic and acidic residues" evidence="15">
    <location>
        <begin position="495"/>
        <end position="504"/>
    </location>
</feature>
<dbReference type="PROSITE" id="PS50850">
    <property type="entry name" value="MFS"/>
    <property type="match status" value="1"/>
</dbReference>
<dbReference type="GO" id="GO:0005351">
    <property type="term" value="F:carbohydrate:proton symporter activity"/>
    <property type="evidence" value="ECO:0007669"/>
    <property type="project" value="TreeGrafter"/>
</dbReference>
<evidence type="ECO:0000313" key="19">
    <source>
        <dbReference type="Proteomes" id="UP000215305"/>
    </source>
</evidence>
<accession>A0A397HEC5</accession>
<comment type="subunit">
    <text evidence="11">Interacts with creB.</text>
</comment>
<dbReference type="FunFam" id="1.20.1250.20:FF:000026">
    <property type="entry name" value="MFS quinate transporter QutD"/>
    <property type="match status" value="1"/>
</dbReference>
<dbReference type="InterPro" id="IPR020846">
    <property type="entry name" value="MFS_dom"/>
</dbReference>
<proteinExistence type="inferred from homology"/>
<dbReference type="PROSITE" id="PS00216">
    <property type="entry name" value="SUGAR_TRANSPORT_1"/>
    <property type="match status" value="2"/>
</dbReference>
<evidence type="ECO:0000256" key="2">
    <source>
        <dbReference type="ARBA" id="ARBA00010992"/>
    </source>
</evidence>
<dbReference type="EMBL" id="NKHU02000044">
    <property type="protein sequence ID" value="RHZ61455.1"/>
    <property type="molecule type" value="Genomic_DNA"/>
</dbReference>
<reference evidence="18" key="1">
    <citation type="submission" date="2018-08" db="EMBL/GenBank/DDBJ databases">
        <title>Draft genome sequence of azole-resistant Aspergillus thermomutatus (Neosartorya pseudofischeri) strain HMR AF 39, isolated from a human nasal aspirate.</title>
        <authorList>
            <person name="Parent-Michaud M."/>
            <person name="Dufresne P.J."/>
            <person name="Fournier E."/>
            <person name="Martineau C."/>
            <person name="Moreira S."/>
            <person name="Perkins V."/>
            <person name="De Repentigny L."/>
            <person name="Dufresne S.F."/>
        </authorList>
    </citation>
    <scope>NUCLEOTIDE SEQUENCE [LARGE SCALE GENOMIC DNA]</scope>
    <source>
        <strain evidence="18">HMR AF 39</strain>
    </source>
</reference>
<feature type="transmembrane region" description="Helical" evidence="16">
    <location>
        <begin position="366"/>
        <end position="394"/>
    </location>
</feature>
<feature type="transmembrane region" description="Helical" evidence="16">
    <location>
        <begin position="137"/>
        <end position="155"/>
    </location>
</feature>
<comment type="function">
    <text evidence="10">Integral membrane transporter that imports quinic acid to be catabolized as a carbon source.</text>
</comment>
<dbReference type="VEuPathDB" id="FungiDB:CDV56_107685"/>
<dbReference type="PROSITE" id="PS00217">
    <property type="entry name" value="SUGAR_TRANSPORT_2"/>
    <property type="match status" value="1"/>
</dbReference>
<dbReference type="GeneID" id="38129659"/>
<evidence type="ECO:0000256" key="3">
    <source>
        <dbReference type="ARBA" id="ARBA00022448"/>
    </source>
</evidence>
<evidence type="ECO:0000256" key="4">
    <source>
        <dbReference type="ARBA" id="ARBA00022475"/>
    </source>
</evidence>